<dbReference type="SMART" id="SM00418">
    <property type="entry name" value="HTH_ARSR"/>
    <property type="match status" value="1"/>
</dbReference>
<dbReference type="RefSeq" id="WP_183458258.1">
    <property type="nucleotide sequence ID" value="NZ_JACHWZ010000005.1"/>
</dbReference>
<dbReference type="Proteomes" id="UP000535937">
    <property type="component" value="Unassembled WGS sequence"/>
</dbReference>
<feature type="domain" description="HTH arsR-type" evidence="1">
    <location>
        <begin position="7"/>
        <end position="102"/>
    </location>
</feature>
<dbReference type="CDD" id="cd00090">
    <property type="entry name" value="HTH_ARSR"/>
    <property type="match status" value="1"/>
</dbReference>
<keyword evidence="3" id="KW-1185">Reference proteome</keyword>
<dbReference type="GO" id="GO:0003700">
    <property type="term" value="F:DNA-binding transcription factor activity"/>
    <property type="evidence" value="ECO:0007669"/>
    <property type="project" value="InterPro"/>
</dbReference>
<dbReference type="InterPro" id="IPR029063">
    <property type="entry name" value="SAM-dependent_MTases_sf"/>
</dbReference>
<dbReference type="InterPro" id="IPR001845">
    <property type="entry name" value="HTH_ArsR_DNA-bd_dom"/>
</dbReference>
<dbReference type="Gene3D" id="1.10.10.10">
    <property type="entry name" value="Winged helix-like DNA-binding domain superfamily/Winged helix DNA-binding domain"/>
    <property type="match status" value="1"/>
</dbReference>
<gene>
    <name evidence="2" type="ORF">FHS09_001503</name>
</gene>
<dbReference type="Gene3D" id="3.40.50.150">
    <property type="entry name" value="Vaccinia Virus protein VP39"/>
    <property type="match status" value="1"/>
</dbReference>
<comment type="caution">
    <text evidence="2">The sequence shown here is derived from an EMBL/GenBank/DDBJ whole genome shotgun (WGS) entry which is preliminary data.</text>
</comment>
<dbReference type="InterPro" id="IPR011991">
    <property type="entry name" value="ArsR-like_HTH"/>
</dbReference>
<dbReference type="AlphaFoldDB" id="A0A7W4WAW4"/>
<dbReference type="CDD" id="cd02440">
    <property type="entry name" value="AdoMet_MTases"/>
    <property type="match status" value="1"/>
</dbReference>
<dbReference type="PROSITE" id="PS50987">
    <property type="entry name" value="HTH_ARSR_2"/>
    <property type="match status" value="1"/>
</dbReference>
<dbReference type="InterPro" id="IPR036390">
    <property type="entry name" value="WH_DNA-bd_sf"/>
</dbReference>
<reference evidence="2 3" key="1">
    <citation type="submission" date="2020-08" db="EMBL/GenBank/DDBJ databases">
        <title>Genomic Encyclopedia of Type Strains, Phase III (KMG-III): the genomes of soil and plant-associated and newly described type strains.</title>
        <authorList>
            <person name="Whitman W."/>
        </authorList>
    </citation>
    <scope>NUCLEOTIDE SEQUENCE [LARGE SCALE GENOMIC DNA]</scope>
    <source>
        <strain evidence="2 3">CECT 8799</strain>
    </source>
</reference>
<dbReference type="SUPFAM" id="SSF46785">
    <property type="entry name" value="Winged helix' DNA-binding domain"/>
    <property type="match status" value="1"/>
</dbReference>
<evidence type="ECO:0000313" key="3">
    <source>
        <dbReference type="Proteomes" id="UP000535937"/>
    </source>
</evidence>
<dbReference type="Pfam" id="PF08241">
    <property type="entry name" value="Methyltransf_11"/>
    <property type="match status" value="1"/>
</dbReference>
<dbReference type="PRINTS" id="PR00778">
    <property type="entry name" value="HTHARSR"/>
</dbReference>
<dbReference type="SUPFAM" id="SSF53335">
    <property type="entry name" value="S-adenosyl-L-methionine-dependent methyltransferases"/>
    <property type="match status" value="1"/>
</dbReference>
<evidence type="ECO:0000313" key="2">
    <source>
        <dbReference type="EMBL" id="MBB3060684.1"/>
    </source>
</evidence>
<dbReference type="PANTHER" id="PTHR43861">
    <property type="entry name" value="TRANS-ACONITATE 2-METHYLTRANSFERASE-RELATED"/>
    <property type="match status" value="1"/>
</dbReference>
<dbReference type="InterPro" id="IPR013216">
    <property type="entry name" value="Methyltransf_11"/>
</dbReference>
<evidence type="ECO:0000259" key="1">
    <source>
        <dbReference type="PROSITE" id="PS50987"/>
    </source>
</evidence>
<dbReference type="EMBL" id="JACHWZ010000005">
    <property type="protein sequence ID" value="MBB3060684.1"/>
    <property type="molecule type" value="Genomic_DNA"/>
</dbReference>
<accession>A0A7W4WAW4</accession>
<protein>
    <submittedName>
        <fullName evidence="2">ArsR family transcriptional regulator</fullName>
    </submittedName>
</protein>
<dbReference type="NCBIfam" id="NF033788">
    <property type="entry name" value="HTH_metalloreg"/>
    <property type="match status" value="1"/>
</dbReference>
<sequence length="314" mass="35102">MPQSQHSDSDAIPRLAARLKAAGDPLRLEILRLLSQDSYSVLELCRIFDLRQPALSHHLKVLAQAGLVNNRREGNNLFYRRAGDSETLQQLFTGLDRLPLSAERGEVVEAVARERAEASRRFFADYGNRFREQQELIAGYEVYGPQVAQLLKPGAAALEVGPGEGEFLAELAERYQRVTALDLSPTMLERAQQFAAGRRLDNIEFICGDTREAADRPRSADSVVVNMVLHHTPEPAQIFRDLQAALKSGGQLLVAELQDHRQDWAREACGDLWLGFAPEQLQGWAEDAGLKSGRSVYSALRNGFQIQIREFIKP</sequence>
<dbReference type="InterPro" id="IPR036388">
    <property type="entry name" value="WH-like_DNA-bd_sf"/>
</dbReference>
<dbReference type="Pfam" id="PF01022">
    <property type="entry name" value="HTH_5"/>
    <property type="match status" value="1"/>
</dbReference>
<name>A0A7W4WAW4_9GAMM</name>
<proteinExistence type="predicted"/>
<dbReference type="GO" id="GO:0008757">
    <property type="term" value="F:S-adenosylmethionine-dependent methyltransferase activity"/>
    <property type="evidence" value="ECO:0007669"/>
    <property type="project" value="InterPro"/>
</dbReference>
<organism evidence="2 3">
    <name type="scientific">Microbulbifer rhizosphaerae</name>
    <dbReference type="NCBI Taxonomy" id="1562603"/>
    <lineage>
        <taxon>Bacteria</taxon>
        <taxon>Pseudomonadati</taxon>
        <taxon>Pseudomonadota</taxon>
        <taxon>Gammaproteobacteria</taxon>
        <taxon>Cellvibrionales</taxon>
        <taxon>Microbulbiferaceae</taxon>
        <taxon>Microbulbifer</taxon>
    </lineage>
</organism>